<keyword evidence="3" id="KW-0449">Lipoprotein</keyword>
<evidence type="ECO:0000313" key="4">
    <source>
        <dbReference type="Proteomes" id="UP001164718"/>
    </source>
</evidence>
<keyword evidence="4" id="KW-1185">Reference proteome</keyword>
<dbReference type="NCBIfam" id="TIGR02898">
    <property type="entry name" value="spore_YhcN_YlaJ"/>
    <property type="match status" value="1"/>
</dbReference>
<dbReference type="EMBL" id="CP106878">
    <property type="protein sequence ID" value="WAA11095.1"/>
    <property type="molecule type" value="Genomic_DNA"/>
</dbReference>
<feature type="signal peptide" evidence="2">
    <location>
        <begin position="1"/>
        <end position="19"/>
    </location>
</feature>
<dbReference type="PROSITE" id="PS51257">
    <property type="entry name" value="PROKAR_LIPOPROTEIN"/>
    <property type="match status" value="1"/>
</dbReference>
<name>A0A9E8LWR7_9BACI</name>
<dbReference type="Pfam" id="PF09580">
    <property type="entry name" value="Spore_YhcN_YlaJ"/>
    <property type="match status" value="1"/>
</dbReference>
<dbReference type="InterPro" id="IPR019076">
    <property type="entry name" value="Spore_lipoprot_YhcN/YlaJ-like"/>
</dbReference>
<feature type="region of interest" description="Disordered" evidence="1">
    <location>
        <begin position="157"/>
        <end position="201"/>
    </location>
</feature>
<dbReference type="GO" id="GO:0030435">
    <property type="term" value="P:sporulation resulting in formation of a cellular spore"/>
    <property type="evidence" value="ECO:0007669"/>
    <property type="project" value="InterPro"/>
</dbReference>
<organism evidence="3 4">
    <name type="scientific">Fervidibacillus albus</name>
    <dbReference type="NCBI Taxonomy" id="2980026"/>
    <lineage>
        <taxon>Bacteria</taxon>
        <taxon>Bacillati</taxon>
        <taxon>Bacillota</taxon>
        <taxon>Bacilli</taxon>
        <taxon>Bacillales</taxon>
        <taxon>Bacillaceae</taxon>
        <taxon>Fervidibacillus</taxon>
    </lineage>
</organism>
<keyword evidence="2" id="KW-0732">Signal</keyword>
<dbReference type="Proteomes" id="UP001164718">
    <property type="component" value="Chromosome"/>
</dbReference>
<accession>A0A9E8LWR7</accession>
<reference evidence="3" key="1">
    <citation type="submission" date="2022-09" db="EMBL/GenBank/DDBJ databases">
        <title>Complete Genomes of Fervidibacillus albus and Fervidibacillus halotolerans isolated from tidal flat sediments.</title>
        <authorList>
            <person name="Kwon K.K."/>
            <person name="Yang S.-H."/>
            <person name="Park M.J."/>
            <person name="Oh H.-M."/>
        </authorList>
    </citation>
    <scope>NUCLEOTIDE SEQUENCE</scope>
    <source>
        <strain evidence="3">MEBiC13591</strain>
    </source>
</reference>
<sequence>MRNRLFVFLILFGFVTGCAANNDQSLDESEQNSQYKNVENTTFNEVNDRDDSEQISKRIANLAAKVPDVKKATAVALGKYAIVGIDVDKDLDRSKVGTIKYSVAEALKDDPYGARAIIVADPDINARLEEIGEDIKNGKPLQGILNELADITGRVMPEIPGDIQDPNPENVPENQKNEMDNQDENLLDEQQNKQSNDQKNK</sequence>
<evidence type="ECO:0000313" key="3">
    <source>
        <dbReference type="EMBL" id="WAA11095.1"/>
    </source>
</evidence>
<dbReference type="AlphaFoldDB" id="A0A9E8LWR7"/>
<dbReference type="RefSeq" id="WP_275418914.1">
    <property type="nucleotide sequence ID" value="NZ_CP106878.1"/>
</dbReference>
<evidence type="ECO:0000256" key="2">
    <source>
        <dbReference type="SAM" id="SignalP"/>
    </source>
</evidence>
<dbReference type="InterPro" id="IPR014247">
    <property type="entry name" value="Spore_lipoprot_YhcN/YlaJ"/>
</dbReference>
<dbReference type="KEGG" id="faf:OE104_07285"/>
<proteinExistence type="predicted"/>
<feature type="chain" id="PRO_5039469081" evidence="2">
    <location>
        <begin position="20"/>
        <end position="201"/>
    </location>
</feature>
<protein>
    <submittedName>
        <fullName evidence="3">YhcN/YlaJ family sporulation lipoprotein</fullName>
    </submittedName>
</protein>
<evidence type="ECO:0000256" key="1">
    <source>
        <dbReference type="SAM" id="MobiDB-lite"/>
    </source>
</evidence>
<gene>
    <name evidence="3" type="ORF">OE104_07285</name>
</gene>